<comment type="caution">
    <text evidence="3">The sequence shown here is derived from an EMBL/GenBank/DDBJ whole genome shotgun (WGS) entry which is preliminary data.</text>
</comment>
<keyword evidence="4" id="KW-1185">Reference proteome</keyword>
<feature type="transmembrane region" description="Helical" evidence="1">
    <location>
        <begin position="114"/>
        <end position="134"/>
    </location>
</feature>
<dbReference type="Pfam" id="PF00892">
    <property type="entry name" value="EamA"/>
    <property type="match status" value="2"/>
</dbReference>
<dbReference type="SUPFAM" id="SSF103481">
    <property type="entry name" value="Multidrug resistance efflux transporter EmrE"/>
    <property type="match status" value="2"/>
</dbReference>
<sequence length="272" mass="29465">MLFAMLSALSWAGFDFCRKKLAAYYRAPLMSVVFSLSVLPVFLVLWLYAGAQLPTVEYFLPASVSGLLAAVASVSFIRALAIGKIAIVLSMLSFTPVCSALLAWLWLNEPLTSAQVLGIVGIVGGSFWLMGTRFKATESGIWHALLTSLCWGFSIVIDKYALQYGDKAFHATYITVIVLSATALVLGVRVKAADIQKHVGWWGLSALVFSSAVILQLVAIELMQPGIVEGLKRSVGITSAMLLGAWVFKEQLTIKQSVAIIFMLLSTLILLL</sequence>
<feature type="domain" description="EamA" evidence="2">
    <location>
        <begin position="1"/>
        <end position="129"/>
    </location>
</feature>
<keyword evidence="1" id="KW-0812">Transmembrane</keyword>
<keyword evidence="1" id="KW-1133">Transmembrane helix</keyword>
<dbReference type="InterPro" id="IPR000620">
    <property type="entry name" value="EamA_dom"/>
</dbReference>
<accession>A0A1S1N477</accession>
<feature type="transmembrane region" description="Helical" evidence="1">
    <location>
        <begin position="200"/>
        <end position="219"/>
    </location>
</feature>
<name>A0A1S1N477_9GAMM</name>
<dbReference type="EMBL" id="MKJU01000005">
    <property type="protein sequence ID" value="OHU93008.1"/>
    <property type="molecule type" value="Genomic_DNA"/>
</dbReference>
<dbReference type="Proteomes" id="UP000179786">
    <property type="component" value="Unassembled WGS sequence"/>
</dbReference>
<feature type="transmembrane region" description="Helical" evidence="1">
    <location>
        <begin position="254"/>
        <end position="271"/>
    </location>
</feature>
<evidence type="ECO:0000256" key="1">
    <source>
        <dbReference type="SAM" id="Phobius"/>
    </source>
</evidence>
<organism evidence="3 4">
    <name type="scientific">Pseudoalteromonas amylolytica</name>
    <dbReference type="NCBI Taxonomy" id="1859457"/>
    <lineage>
        <taxon>Bacteria</taxon>
        <taxon>Pseudomonadati</taxon>
        <taxon>Pseudomonadota</taxon>
        <taxon>Gammaproteobacteria</taxon>
        <taxon>Alteromonadales</taxon>
        <taxon>Pseudoalteromonadaceae</taxon>
        <taxon>Pseudoalteromonas</taxon>
    </lineage>
</organism>
<evidence type="ECO:0000313" key="3">
    <source>
        <dbReference type="EMBL" id="OHU93008.1"/>
    </source>
</evidence>
<evidence type="ECO:0000259" key="2">
    <source>
        <dbReference type="Pfam" id="PF00892"/>
    </source>
</evidence>
<protein>
    <recommendedName>
        <fullName evidence="2">EamA domain-containing protein</fullName>
    </recommendedName>
</protein>
<proteinExistence type="predicted"/>
<feature type="transmembrane region" description="Helical" evidence="1">
    <location>
        <begin position="27"/>
        <end position="49"/>
    </location>
</feature>
<dbReference type="RefSeq" id="WP_070983013.1">
    <property type="nucleotide sequence ID" value="NZ_MKJU01000005.1"/>
</dbReference>
<dbReference type="InterPro" id="IPR037185">
    <property type="entry name" value="EmrE-like"/>
</dbReference>
<dbReference type="OrthoDB" id="6285496at2"/>
<reference evidence="3 4" key="1">
    <citation type="submission" date="2016-09" db="EMBL/GenBank/DDBJ databases">
        <title>Pseudoalteromonas amylolytica sp. nov., isolated from the surface seawater.</title>
        <authorList>
            <person name="Wu Y.-H."/>
            <person name="Cheng H."/>
            <person name="Jin X.-B."/>
            <person name="Wang C.-S."/>
            <person name="Xu X.-W."/>
        </authorList>
    </citation>
    <scope>NUCLEOTIDE SEQUENCE [LARGE SCALE GENOMIC DNA]</scope>
    <source>
        <strain evidence="3 4">JW1</strain>
    </source>
</reference>
<gene>
    <name evidence="3" type="ORF">BET10_03080</name>
</gene>
<dbReference type="AlphaFoldDB" id="A0A1S1N477"/>
<keyword evidence="1" id="KW-0472">Membrane</keyword>
<feature type="transmembrane region" description="Helical" evidence="1">
    <location>
        <begin position="58"/>
        <end position="79"/>
    </location>
</feature>
<feature type="transmembrane region" description="Helical" evidence="1">
    <location>
        <begin position="169"/>
        <end position="188"/>
    </location>
</feature>
<dbReference type="GO" id="GO:0016020">
    <property type="term" value="C:membrane"/>
    <property type="evidence" value="ECO:0007669"/>
    <property type="project" value="InterPro"/>
</dbReference>
<feature type="transmembrane region" description="Helical" evidence="1">
    <location>
        <begin position="140"/>
        <end position="157"/>
    </location>
</feature>
<dbReference type="STRING" id="1859457.BET10_03080"/>
<dbReference type="Gene3D" id="1.10.3730.20">
    <property type="match status" value="1"/>
</dbReference>
<evidence type="ECO:0000313" key="4">
    <source>
        <dbReference type="Proteomes" id="UP000179786"/>
    </source>
</evidence>
<feature type="domain" description="EamA" evidence="2">
    <location>
        <begin position="139"/>
        <end position="271"/>
    </location>
</feature>
<feature type="transmembrane region" description="Helical" evidence="1">
    <location>
        <begin position="85"/>
        <end position="107"/>
    </location>
</feature>